<proteinExistence type="predicted"/>
<dbReference type="Pfam" id="PF16640">
    <property type="entry name" value="Big_3_5"/>
    <property type="match status" value="2"/>
</dbReference>
<evidence type="ECO:0000259" key="1">
    <source>
        <dbReference type="Pfam" id="PF16640"/>
    </source>
</evidence>
<protein>
    <submittedName>
        <fullName evidence="2">Ig-like domain repeat protein</fullName>
    </submittedName>
</protein>
<dbReference type="NCBIfam" id="TIGR02276">
    <property type="entry name" value="beta_rpt_yvtn"/>
    <property type="match status" value="6"/>
</dbReference>
<dbReference type="InterPro" id="IPR013783">
    <property type="entry name" value="Ig-like_fold"/>
</dbReference>
<name>A0ABT5ZTR1_9ACTN</name>
<organism evidence="2 3">
    <name type="scientific">Streptomyces silvisoli</name>
    <dbReference type="NCBI Taxonomy" id="3034235"/>
    <lineage>
        <taxon>Bacteria</taxon>
        <taxon>Bacillati</taxon>
        <taxon>Actinomycetota</taxon>
        <taxon>Actinomycetes</taxon>
        <taxon>Kitasatosporales</taxon>
        <taxon>Streptomycetaceae</taxon>
        <taxon>Streptomyces</taxon>
    </lineage>
</organism>
<evidence type="ECO:0000313" key="2">
    <source>
        <dbReference type="EMBL" id="MDF3293222.1"/>
    </source>
</evidence>
<dbReference type="PANTHER" id="PTHR47197">
    <property type="entry name" value="PROTEIN NIRF"/>
    <property type="match status" value="1"/>
</dbReference>
<feature type="domain" description="Bacterial Ig-like" evidence="1">
    <location>
        <begin position="388"/>
        <end position="473"/>
    </location>
</feature>
<dbReference type="InterPro" id="IPR019405">
    <property type="entry name" value="Lactonase_7-beta_prop"/>
</dbReference>
<dbReference type="RefSeq" id="WP_276096161.1">
    <property type="nucleotide sequence ID" value="NZ_JARJBC010000024.1"/>
</dbReference>
<dbReference type="PANTHER" id="PTHR47197:SF3">
    <property type="entry name" value="DIHYDRO-HEME D1 DEHYDROGENASE"/>
    <property type="match status" value="1"/>
</dbReference>
<dbReference type="Pfam" id="PF10282">
    <property type="entry name" value="Lactonase"/>
    <property type="match status" value="1"/>
</dbReference>
<dbReference type="Gene3D" id="2.130.10.10">
    <property type="entry name" value="YVTN repeat-like/Quinoprotein amine dehydrogenase"/>
    <property type="match status" value="2"/>
</dbReference>
<dbReference type="EMBL" id="JARJBC010000024">
    <property type="protein sequence ID" value="MDF3293222.1"/>
    <property type="molecule type" value="Genomic_DNA"/>
</dbReference>
<dbReference type="InterPro" id="IPR011045">
    <property type="entry name" value="N2O_reductase_N"/>
</dbReference>
<dbReference type="Gene3D" id="2.60.40.10">
    <property type="entry name" value="Immunoglobulins"/>
    <property type="match status" value="3"/>
</dbReference>
<reference evidence="2 3" key="1">
    <citation type="submission" date="2023-03" db="EMBL/GenBank/DDBJ databases">
        <title>Draft genome sequence of Streptomyces sp. RB6PN23 isolated from peat swamp forest in Thailand.</title>
        <authorList>
            <person name="Klaysubun C."/>
            <person name="Duangmal K."/>
        </authorList>
    </citation>
    <scope>NUCLEOTIDE SEQUENCE [LARGE SCALE GENOMIC DNA]</scope>
    <source>
        <strain evidence="2 3">RB6PN23</strain>
    </source>
</reference>
<keyword evidence="3" id="KW-1185">Reference proteome</keyword>
<sequence>MVVGNFPTGVAITPDGLHAYVANEGSNNVSVIATATNTVTATVPVGTTPFGVAITPDGLHAYVTNSGDNTVSVIATATNTVTATVPVGTTPLGVAITPDGLHAYVANEGSNNVSVIATATNTVTATVPVGTTPLGVAITPDGLHAYVTNSGDNTVSVIATATNTVTATVAVGATPLGAAIAGTNAYVANNGDNTVSVISTATNTVTHTPAVGTAPVGVATSPNGLRAYVANNTDNTVSVITTATNTVTGTIPTGPGPFELAVTPDNLTLYVTDNADNSVTVTPAVPASTATVLTSLPDPSVFGQVKTLTATVTASSGIPTGTVSFFDGATLLSTTALNASGVATLPVSTLAFGSHALTATYNGGGGFSGSTSLVDTQTVNKASTTTTLTAVPNPAAPGQAVLMTATVTANPPGAGIPTGTVSFFDGATLLGTGPVNASGVATFTTTALSAGSHTLTATYSGNNNFNGSSGTYTLQLLTLIPTSLTATPAIVRIIPPQPYVGILTATLTNALTGQPIAGQPITFSTGNNQLGTSTTDARGTAIWNALLQLPLIVLNGGYTATYPGTPTFQPATAHAGIIT</sequence>
<feature type="domain" description="Bacterial Ig-like" evidence="1">
    <location>
        <begin position="293"/>
        <end position="380"/>
    </location>
</feature>
<comment type="caution">
    <text evidence="2">The sequence shown here is derived from an EMBL/GenBank/DDBJ whole genome shotgun (WGS) entry which is preliminary data.</text>
</comment>
<dbReference type="Proteomes" id="UP001216579">
    <property type="component" value="Unassembled WGS sequence"/>
</dbReference>
<dbReference type="InterPro" id="IPR051200">
    <property type="entry name" value="Host-pathogen_enzymatic-act"/>
</dbReference>
<accession>A0ABT5ZTR1</accession>
<evidence type="ECO:0000313" key="3">
    <source>
        <dbReference type="Proteomes" id="UP001216579"/>
    </source>
</evidence>
<dbReference type="SUPFAM" id="SSF50974">
    <property type="entry name" value="Nitrous oxide reductase, N-terminal domain"/>
    <property type="match status" value="1"/>
</dbReference>
<dbReference type="SUPFAM" id="SSF50969">
    <property type="entry name" value="YVTN repeat-like/Quinoprotein amine dehydrogenase"/>
    <property type="match status" value="1"/>
</dbReference>
<dbReference type="InterPro" id="IPR011964">
    <property type="entry name" value="YVTN_b-propeller_repeat"/>
</dbReference>
<dbReference type="InterPro" id="IPR011044">
    <property type="entry name" value="Quino_amine_DH_bsu"/>
</dbReference>
<gene>
    <name evidence="2" type="ORF">P3G67_29205</name>
</gene>
<dbReference type="InterPro" id="IPR032109">
    <property type="entry name" value="Big_3_5"/>
</dbReference>
<dbReference type="InterPro" id="IPR015943">
    <property type="entry name" value="WD40/YVTN_repeat-like_dom_sf"/>
</dbReference>